<evidence type="ECO:0000256" key="1">
    <source>
        <dbReference type="SAM" id="MobiDB-lite"/>
    </source>
</evidence>
<protein>
    <submittedName>
        <fullName evidence="2">Uncharacterized protein</fullName>
    </submittedName>
</protein>
<dbReference type="AlphaFoldDB" id="A0A841K0E8"/>
<proteinExistence type="predicted"/>
<evidence type="ECO:0000313" key="3">
    <source>
        <dbReference type="Proteomes" id="UP000538666"/>
    </source>
</evidence>
<feature type="region of interest" description="Disordered" evidence="1">
    <location>
        <begin position="230"/>
        <end position="266"/>
    </location>
</feature>
<dbReference type="EMBL" id="JACHEK010000003">
    <property type="protein sequence ID" value="MBB6143714.1"/>
    <property type="molecule type" value="Genomic_DNA"/>
</dbReference>
<reference evidence="2 3" key="1">
    <citation type="submission" date="2020-08" db="EMBL/GenBank/DDBJ databases">
        <title>Genomic Encyclopedia of Type Strains, Phase IV (KMG-IV): sequencing the most valuable type-strain genomes for metagenomic binning, comparative biology and taxonomic classification.</title>
        <authorList>
            <person name="Goeker M."/>
        </authorList>
    </citation>
    <scope>NUCLEOTIDE SEQUENCE [LARGE SCALE GENOMIC DNA]</scope>
    <source>
        <strain evidence="2 3">DSM 103733</strain>
    </source>
</reference>
<gene>
    <name evidence="2" type="ORF">HNQ77_001663</name>
</gene>
<accession>A0A841K0E8</accession>
<dbReference type="Proteomes" id="UP000538666">
    <property type="component" value="Unassembled WGS sequence"/>
</dbReference>
<name>A0A841K0E8_9BACT</name>
<comment type="caution">
    <text evidence="2">The sequence shown here is derived from an EMBL/GenBank/DDBJ whole genome shotgun (WGS) entry which is preliminary data.</text>
</comment>
<evidence type="ECO:0000313" key="2">
    <source>
        <dbReference type="EMBL" id="MBB6143714.1"/>
    </source>
</evidence>
<feature type="region of interest" description="Disordered" evidence="1">
    <location>
        <begin position="130"/>
        <end position="166"/>
    </location>
</feature>
<keyword evidence="3" id="KW-1185">Reference proteome</keyword>
<feature type="compositionally biased region" description="Basic and acidic residues" evidence="1">
    <location>
        <begin position="132"/>
        <end position="166"/>
    </location>
</feature>
<sequence>MGDADRIRAYLYRTLKNLFISKTRRNGRDAVSNLEISDFDSVQIALSAVDGSKLLLVRSQLTKICEYACTRRMTHKAGSVLILRFFFGYYPSEIAQLLRADRAAVDKLTHIARQEAKAYVTRPGVLHFLNQGEREQRSESKGLSGREKRMETSRPQKENLPDDPAELKAELRERILSRAEGVCLSKEEISIRYDDESERPLSTTELAHLVSCRTCLDTANEILGIPSLDMHFSSDEGEHDDNDPPSTGSITERRRPRLRRKERETFEHRPTQLQVAVNGQVLGTTVVNGEFNEFQLNNLDSVGRPEFVEVFSEQGIPLLYLDLLEEDLDGASLQRAYVELSDGRNLTAEMTWSGGAPVVNVSYQDLPAEEAAGEVFTTDNPTLPEVEFHAIGRIQRDRTKLPTWRRFLSWLAHRNWSMSFPVALATGAVLLGFGILLHYSHTRKTAAPVSATTLLDDSLDRENAAIPSDGAMHRTFAFEVRSGQGQIVESGTVDSLRGRAPSRRALQFHDRAGKLVAGHWVNQDGKATDYSAKHRVHSPTKSPKDTVDAAWIHLPEADDFEALTATAAKLTAHQEASGYEISYVNTATSEQPTVIAADLTLTSDTRRPVKERFTIQDHHQTREYRFEELTYELLPASPQLERDFTPTVEPEDLTARVPRDSANGRSDAHLTLEVLLLLNNLGPEVERVVNVERMPDGGTSVNGVFETRAQKEAVESVFAPLRFNHEFRVDLHSGDESAAPGPPHKEPVVESLHAISIEDQRIPLDSDLRTSLSSSGVPDSDLNGRIRDIANDSLRYCSLLHREAWSIHQIVATDFTTGELTSMQPDERMLWLTLLGKHIRAFSQELSSLDSSLAPLFKDQSARSPASELPTDPAIQTVADLRVATQTLNLNSEQLDRLLTVDLTLSPSSLPANHNPDLIEQLLADLRVQESRLDSTIERLQAFRQAGRTE</sequence>
<organism evidence="2 3">
    <name type="scientific">Silvibacterium bohemicum</name>
    <dbReference type="NCBI Taxonomy" id="1577686"/>
    <lineage>
        <taxon>Bacteria</taxon>
        <taxon>Pseudomonadati</taxon>
        <taxon>Acidobacteriota</taxon>
        <taxon>Terriglobia</taxon>
        <taxon>Terriglobales</taxon>
        <taxon>Acidobacteriaceae</taxon>
        <taxon>Silvibacterium</taxon>
    </lineage>
</organism>